<dbReference type="AlphaFoldDB" id="A0A5J4UJA8"/>
<comment type="caution">
    <text evidence="2">The sequence shown here is derived from an EMBL/GenBank/DDBJ whole genome shotgun (WGS) entry which is preliminary data.</text>
</comment>
<gene>
    <name evidence="2" type="ORF">EZS28_034169</name>
</gene>
<evidence type="ECO:0000256" key="1">
    <source>
        <dbReference type="SAM" id="Phobius"/>
    </source>
</evidence>
<sequence>MPQQQLYYCRRCCSNFVYVGILIGVVSCLGFANISPERVPLLLTSVLQFAFKVPLGDPDTILIVQMSDRSPPLLLNLFETTSTLNRSYVIKITCEFQVFMNLFSSSCVVSISSSIIIGAFYHPISTEKDAPLNTVDMTIVLSAFIYFPEKIE</sequence>
<proteinExistence type="predicted"/>
<keyword evidence="1" id="KW-0472">Membrane</keyword>
<feature type="transmembrane region" description="Helical" evidence="1">
    <location>
        <begin position="12"/>
        <end position="34"/>
    </location>
</feature>
<dbReference type="EMBL" id="SNRW01015519">
    <property type="protein sequence ID" value="KAA6370303.1"/>
    <property type="molecule type" value="Genomic_DNA"/>
</dbReference>
<organism evidence="2 3">
    <name type="scientific">Streblomastix strix</name>
    <dbReference type="NCBI Taxonomy" id="222440"/>
    <lineage>
        <taxon>Eukaryota</taxon>
        <taxon>Metamonada</taxon>
        <taxon>Preaxostyla</taxon>
        <taxon>Oxymonadida</taxon>
        <taxon>Streblomastigidae</taxon>
        <taxon>Streblomastix</taxon>
    </lineage>
</organism>
<feature type="non-terminal residue" evidence="2">
    <location>
        <position position="152"/>
    </location>
</feature>
<keyword evidence="1" id="KW-0812">Transmembrane</keyword>
<accession>A0A5J4UJA8</accession>
<dbReference type="Proteomes" id="UP000324800">
    <property type="component" value="Unassembled WGS sequence"/>
</dbReference>
<evidence type="ECO:0000313" key="2">
    <source>
        <dbReference type="EMBL" id="KAA6370303.1"/>
    </source>
</evidence>
<protein>
    <submittedName>
        <fullName evidence="2">Uncharacterized protein</fullName>
    </submittedName>
</protein>
<name>A0A5J4UJA8_9EUKA</name>
<evidence type="ECO:0000313" key="3">
    <source>
        <dbReference type="Proteomes" id="UP000324800"/>
    </source>
</evidence>
<keyword evidence="1" id="KW-1133">Transmembrane helix</keyword>
<reference evidence="2 3" key="1">
    <citation type="submission" date="2019-03" db="EMBL/GenBank/DDBJ databases">
        <title>Single cell metagenomics reveals metabolic interactions within the superorganism composed of flagellate Streblomastix strix and complex community of Bacteroidetes bacteria on its surface.</title>
        <authorList>
            <person name="Treitli S.C."/>
            <person name="Kolisko M."/>
            <person name="Husnik F."/>
            <person name="Keeling P."/>
            <person name="Hampl V."/>
        </authorList>
    </citation>
    <scope>NUCLEOTIDE SEQUENCE [LARGE SCALE GENOMIC DNA]</scope>
    <source>
        <strain evidence="2">ST1C</strain>
    </source>
</reference>